<evidence type="ECO:0000313" key="4">
    <source>
        <dbReference type="Proteomes" id="UP000524451"/>
    </source>
</evidence>
<dbReference type="SMART" id="SM00546">
    <property type="entry name" value="CUE"/>
    <property type="match status" value="1"/>
</dbReference>
<feature type="region of interest" description="Disordered" evidence="1">
    <location>
        <begin position="178"/>
        <end position="224"/>
    </location>
</feature>
<organism evidence="3 4">
    <name type="scientific">Cettia cetti</name>
    <dbReference type="NCBI Taxonomy" id="68486"/>
    <lineage>
        <taxon>Eukaryota</taxon>
        <taxon>Metazoa</taxon>
        <taxon>Chordata</taxon>
        <taxon>Craniata</taxon>
        <taxon>Vertebrata</taxon>
        <taxon>Euteleostomi</taxon>
        <taxon>Archelosauria</taxon>
        <taxon>Archosauria</taxon>
        <taxon>Dinosauria</taxon>
        <taxon>Saurischia</taxon>
        <taxon>Theropoda</taxon>
        <taxon>Coelurosauria</taxon>
        <taxon>Aves</taxon>
        <taxon>Neognathae</taxon>
        <taxon>Neoaves</taxon>
        <taxon>Telluraves</taxon>
        <taxon>Australaves</taxon>
        <taxon>Passeriformes</taxon>
        <taxon>Sylvioidea</taxon>
        <taxon>Sylviidae</taxon>
        <taxon>Acrocephalinae</taxon>
        <taxon>Cettia</taxon>
    </lineage>
</organism>
<sequence>MTSLFRRSSSNGGSRGGSSAQELNNSRPARQVRRLEFNQAMEDFKTMFPNMDYDIIECVLRANNGAVDATIDQLLQMNLDGSGCDDSSDSEDSIPPEILERTLEPDSSDEEPPPVYSPPAYESQALGSRYPCAPPTPPPRTDVPGPGSTAHYRNWNPPLLGNLPEDFLRILPQQTQASTQPGVLLQGAPESSTRAVPRLPPQGSHGCRQPVPRGLVPRGQGSLEQERRWKQYLEDERIALFLQNEEFMKELQRNRDFLLALERDRLKYESKKSKSTSVAVSNDFGFSSVLSGDAAPSATSEAGGAVSDDALFRDKLKHMGKSTRKKLFELARAFSEKTKMRKSKRKHLLKHQVMGTAASTANLLDDVEGHAYDEDFQARQQQLREEEETPKEGQ</sequence>
<keyword evidence="4" id="KW-1185">Reference proteome</keyword>
<dbReference type="InterPro" id="IPR009060">
    <property type="entry name" value="UBA-like_sf"/>
</dbReference>
<protein>
    <submittedName>
        <fullName evidence="3">CUED1 protein</fullName>
    </submittedName>
</protein>
<name>A0A7L3QJ69_9SYLV</name>
<feature type="region of interest" description="Disordered" evidence="1">
    <location>
        <begin position="101"/>
        <end position="157"/>
    </location>
</feature>
<reference evidence="3 4" key="1">
    <citation type="submission" date="2019-09" db="EMBL/GenBank/DDBJ databases">
        <title>Bird 10,000 Genomes (B10K) Project - Family phase.</title>
        <authorList>
            <person name="Zhang G."/>
        </authorList>
    </citation>
    <scope>NUCLEOTIDE SEQUENCE [LARGE SCALE GENOMIC DNA]</scope>
    <source>
        <strain evidence="3">OUT-0056</strain>
        <tissue evidence="3">Blood</tissue>
    </source>
</reference>
<dbReference type="InterPro" id="IPR040192">
    <property type="entry name" value="CUEDC1"/>
</dbReference>
<dbReference type="GO" id="GO:0043130">
    <property type="term" value="F:ubiquitin binding"/>
    <property type="evidence" value="ECO:0007669"/>
    <property type="project" value="InterPro"/>
</dbReference>
<dbReference type="InterPro" id="IPR040195">
    <property type="entry name" value="CUE_CUED1"/>
</dbReference>
<feature type="non-terminal residue" evidence="3">
    <location>
        <position position="1"/>
    </location>
</feature>
<dbReference type="Proteomes" id="UP000524451">
    <property type="component" value="Unassembled WGS sequence"/>
</dbReference>
<gene>
    <name evidence="3" type="primary">Cuedc1</name>
    <name evidence="3" type="ORF">CETCET_R05278</name>
</gene>
<dbReference type="Gene3D" id="1.10.8.10">
    <property type="entry name" value="DNA helicase RuvA subunit, C-terminal domain"/>
    <property type="match status" value="1"/>
</dbReference>
<proteinExistence type="predicted"/>
<dbReference type="Pfam" id="PF02845">
    <property type="entry name" value="CUE"/>
    <property type="match status" value="1"/>
</dbReference>
<feature type="region of interest" description="Disordered" evidence="1">
    <location>
        <begin position="1"/>
        <end position="30"/>
    </location>
</feature>
<comment type="caution">
    <text evidence="3">The sequence shown here is derived from an EMBL/GenBank/DDBJ whole genome shotgun (WGS) entry which is preliminary data.</text>
</comment>
<dbReference type="PROSITE" id="PS51140">
    <property type="entry name" value="CUE"/>
    <property type="match status" value="1"/>
</dbReference>
<dbReference type="SUPFAM" id="SSF46934">
    <property type="entry name" value="UBA-like"/>
    <property type="match status" value="1"/>
</dbReference>
<feature type="non-terminal residue" evidence="3">
    <location>
        <position position="394"/>
    </location>
</feature>
<dbReference type="PANTHER" id="PTHR13467:SF3">
    <property type="entry name" value="CUE DOMAIN-CONTAINING PROTEIN 1"/>
    <property type="match status" value="1"/>
</dbReference>
<dbReference type="InterPro" id="IPR003892">
    <property type="entry name" value="CUE"/>
</dbReference>
<dbReference type="PANTHER" id="PTHR13467">
    <property type="entry name" value="CUE DOMAIN CONTAINING PROTEIN 1"/>
    <property type="match status" value="1"/>
</dbReference>
<evidence type="ECO:0000313" key="3">
    <source>
        <dbReference type="EMBL" id="NXV03486.1"/>
    </source>
</evidence>
<dbReference type="EMBL" id="VZUI01047900">
    <property type="protein sequence ID" value="NXV03486.1"/>
    <property type="molecule type" value="Genomic_DNA"/>
</dbReference>
<feature type="compositionally biased region" description="Low complexity" evidence="1">
    <location>
        <begin position="1"/>
        <end position="12"/>
    </location>
</feature>
<feature type="compositionally biased region" description="Pro residues" evidence="1">
    <location>
        <begin position="132"/>
        <end position="141"/>
    </location>
</feature>
<dbReference type="CDD" id="cd14366">
    <property type="entry name" value="CUE_CUED1"/>
    <property type="match status" value="1"/>
</dbReference>
<evidence type="ECO:0000256" key="1">
    <source>
        <dbReference type="SAM" id="MobiDB-lite"/>
    </source>
</evidence>
<accession>A0A7L3QJ69</accession>
<dbReference type="AlphaFoldDB" id="A0A7L3QJ69"/>
<evidence type="ECO:0000259" key="2">
    <source>
        <dbReference type="PROSITE" id="PS51140"/>
    </source>
</evidence>
<feature type="domain" description="CUE" evidence="2">
    <location>
        <begin position="36"/>
        <end position="79"/>
    </location>
</feature>